<evidence type="ECO:0000313" key="10">
    <source>
        <dbReference type="Proteomes" id="UP000075573"/>
    </source>
</evidence>
<feature type="region of interest" description="Disordered" evidence="7">
    <location>
        <begin position="425"/>
        <end position="455"/>
    </location>
</feature>
<dbReference type="RefSeq" id="WP_062495475.1">
    <property type="nucleotide sequence ID" value="NZ_LHZB01000110.1"/>
</dbReference>
<reference evidence="9 10" key="1">
    <citation type="submission" date="2015-06" db="EMBL/GenBank/DDBJ databases">
        <title>Improved classification and identification of acetic acid bacteria using matrix-assisted laser desorption/ionization time-of-flight mass spectrometry; Gluconobacter nephelii and Gluconobacter uchimurae are later heterotypic synonyms of Gluconobacter japonicus and Gluconobacter oxydans, respectively.</title>
        <authorList>
            <person name="Li L."/>
            <person name="Cleenwerck I."/>
            <person name="De Vuyst L."/>
            <person name="Vandamme P."/>
        </authorList>
    </citation>
    <scope>NUCLEOTIDE SEQUENCE [LARGE SCALE GENOMIC DNA]</scope>
    <source>
        <strain evidence="9 10">LMG 1764</strain>
    </source>
</reference>
<dbReference type="InterPro" id="IPR036661">
    <property type="entry name" value="Luciferase-like_sf"/>
</dbReference>
<dbReference type="Gene3D" id="3.20.20.30">
    <property type="entry name" value="Luciferase-like domain"/>
    <property type="match status" value="1"/>
</dbReference>
<evidence type="ECO:0000256" key="5">
    <source>
        <dbReference type="ARBA" id="ARBA00033748"/>
    </source>
</evidence>
<accession>A0A149QVS4</accession>
<feature type="binding site" evidence="6">
    <location>
        <position position="233"/>
    </location>
    <ligand>
        <name>FMN</name>
        <dbReference type="ChEBI" id="CHEBI:58210"/>
    </ligand>
</feature>
<feature type="binding site" evidence="6">
    <location>
        <position position="58"/>
    </location>
    <ligand>
        <name>FMN</name>
        <dbReference type="ChEBI" id="CHEBI:58210"/>
    </ligand>
</feature>
<dbReference type="GO" id="GO:0004497">
    <property type="term" value="F:monooxygenase activity"/>
    <property type="evidence" value="ECO:0007669"/>
    <property type="project" value="UniProtKB-KW"/>
</dbReference>
<dbReference type="EMBL" id="LHZB01000110">
    <property type="protein sequence ID" value="KXV01406.1"/>
    <property type="molecule type" value="Genomic_DNA"/>
</dbReference>
<keyword evidence="2 6" id="KW-0288">FMN</keyword>
<feature type="binding site" evidence="6">
    <location>
        <position position="154"/>
    </location>
    <ligand>
        <name>FMN</name>
        <dbReference type="ChEBI" id="CHEBI:58210"/>
    </ligand>
</feature>
<proteinExistence type="inferred from homology"/>
<feature type="domain" description="Luciferase-like" evidence="8">
    <location>
        <begin position="26"/>
        <end position="389"/>
    </location>
</feature>
<evidence type="ECO:0000259" key="8">
    <source>
        <dbReference type="Pfam" id="PF00296"/>
    </source>
</evidence>
<dbReference type="PIRSF" id="PIRSF000337">
    <property type="entry name" value="NTA_MOA"/>
    <property type="match status" value="1"/>
</dbReference>
<evidence type="ECO:0000313" key="9">
    <source>
        <dbReference type="EMBL" id="KXV01406.1"/>
    </source>
</evidence>
<feature type="binding site" evidence="6">
    <location>
        <position position="158"/>
    </location>
    <ligand>
        <name>FMN</name>
        <dbReference type="ChEBI" id="CHEBI:58210"/>
    </ligand>
</feature>
<dbReference type="InterPro" id="IPR011251">
    <property type="entry name" value="Luciferase-like_dom"/>
</dbReference>
<comment type="caution">
    <text evidence="9">The sequence shown here is derived from an EMBL/GenBank/DDBJ whole genome shotgun (WGS) entry which is preliminary data.</text>
</comment>
<dbReference type="Pfam" id="PF00296">
    <property type="entry name" value="Bac_luciferase"/>
    <property type="match status" value="1"/>
</dbReference>
<keyword evidence="1 6" id="KW-0285">Flavoprotein</keyword>
<evidence type="ECO:0000256" key="4">
    <source>
        <dbReference type="ARBA" id="ARBA00023033"/>
    </source>
</evidence>
<dbReference type="NCBIfam" id="TIGR03860">
    <property type="entry name" value="FMN_nitrolo"/>
    <property type="match status" value="1"/>
</dbReference>
<evidence type="ECO:0000256" key="1">
    <source>
        <dbReference type="ARBA" id="ARBA00022630"/>
    </source>
</evidence>
<organism evidence="9 10">
    <name type="scientific">Gluconobacter potus</name>
    <dbReference type="NCBI Taxonomy" id="2724927"/>
    <lineage>
        <taxon>Bacteria</taxon>
        <taxon>Pseudomonadati</taxon>
        <taxon>Pseudomonadota</taxon>
        <taxon>Alphaproteobacteria</taxon>
        <taxon>Acetobacterales</taxon>
        <taxon>Acetobacteraceae</taxon>
        <taxon>Gluconobacter</taxon>
    </lineage>
</organism>
<evidence type="ECO:0000256" key="2">
    <source>
        <dbReference type="ARBA" id="ARBA00022643"/>
    </source>
</evidence>
<sequence>MGQHIILNGFTMATVSHLNYGLWRHHADQTHRYKDISYWTELARTLDDAGFDALFIADALGQIDVYGNSPDAALKHGIQSPLIDPLLLVSAMAAATTSLGFGITLSTTYEHPYLLARKLTTLDHLTKGRLGWNIVTSQQESAARNLGLDHQIPHDERYDRADEFMDVVYKLWLKSWEEDAVIRGQAASGEWIYTDPEKVRPIGHDGRYYRVPDGHTAEPSPQRVPVLLQAGASARGGAFAAKHAEVIFVVGAGAEGTRKNVRRIREEAAREGRDPASLRFICAAAVVVGETEEEAIRKFAEYKAFYDATGSLIHYSSMTGVDFSKNQTDEVLSYRPTEASQSVLEQFDPAISGRSWTIAEATSPAEGFGRAKTFVGSPGTVADQIERWLEDSETDGLNLIQVVNPDSYNDFIRLVLPELKRRGRIKPKPGKTLRESLFPQNTSAHPAADHPAWRC</sequence>
<dbReference type="PATRIC" id="fig|442.7.peg.1334"/>
<dbReference type="Proteomes" id="UP000075573">
    <property type="component" value="Unassembled WGS sequence"/>
</dbReference>
<dbReference type="SUPFAM" id="SSF51679">
    <property type="entry name" value="Bacterial luciferase-like"/>
    <property type="match status" value="1"/>
</dbReference>
<evidence type="ECO:0000256" key="6">
    <source>
        <dbReference type="PIRSR" id="PIRSR000337-1"/>
    </source>
</evidence>
<dbReference type="InterPro" id="IPR016215">
    <property type="entry name" value="NTA_MOA"/>
</dbReference>
<dbReference type="GO" id="GO:0016705">
    <property type="term" value="F:oxidoreductase activity, acting on paired donors, with incorporation or reduction of molecular oxygen"/>
    <property type="evidence" value="ECO:0007669"/>
    <property type="project" value="InterPro"/>
</dbReference>
<dbReference type="AlphaFoldDB" id="A0A149QVS4"/>
<dbReference type="PANTHER" id="PTHR30011:SF16">
    <property type="entry name" value="C2H2 FINGER DOMAIN TRANSCRIPTION FACTOR (EUROFUNG)-RELATED"/>
    <property type="match status" value="1"/>
</dbReference>
<evidence type="ECO:0000256" key="3">
    <source>
        <dbReference type="ARBA" id="ARBA00023002"/>
    </source>
</evidence>
<keyword evidence="4" id="KW-0503">Monooxygenase</keyword>
<gene>
    <name evidence="9" type="ORF">AD929_06770</name>
</gene>
<protein>
    <submittedName>
        <fullName evidence="9">5,10-methylene tetrahydromethanopterin reductase</fullName>
    </submittedName>
</protein>
<dbReference type="InterPro" id="IPR051260">
    <property type="entry name" value="Diverse_substr_monoxygenases"/>
</dbReference>
<evidence type="ECO:0000256" key="7">
    <source>
        <dbReference type="SAM" id="MobiDB-lite"/>
    </source>
</evidence>
<feature type="binding site" evidence="6">
    <location>
        <position position="104"/>
    </location>
    <ligand>
        <name>FMN</name>
        <dbReference type="ChEBI" id="CHEBI:58210"/>
    </ligand>
</feature>
<comment type="similarity">
    <text evidence="5">Belongs to the NtaA/SnaA/DszA monooxygenase family.</text>
</comment>
<keyword evidence="3" id="KW-0560">Oxidoreductase</keyword>
<name>A0A149QVS4_9PROT</name>
<dbReference type="PANTHER" id="PTHR30011">
    <property type="entry name" value="ALKANESULFONATE MONOOXYGENASE-RELATED"/>
    <property type="match status" value="1"/>
</dbReference>